<keyword evidence="10" id="KW-1185">Reference proteome</keyword>
<evidence type="ECO:0000256" key="1">
    <source>
        <dbReference type="ARBA" id="ARBA00004123"/>
    </source>
</evidence>
<dbReference type="EMBL" id="APWK03000101">
    <property type="protein sequence ID" value="PHH51190.1"/>
    <property type="molecule type" value="Genomic_DNA"/>
</dbReference>
<feature type="compositionally biased region" description="Basic and acidic residues" evidence="7">
    <location>
        <begin position="1729"/>
        <end position="1738"/>
    </location>
</feature>
<feature type="compositionally biased region" description="Polar residues" evidence="7">
    <location>
        <begin position="1312"/>
        <end position="1324"/>
    </location>
</feature>
<feature type="compositionally biased region" description="Basic residues" evidence="7">
    <location>
        <begin position="1651"/>
        <end position="1670"/>
    </location>
</feature>
<dbReference type="GO" id="GO:0005634">
    <property type="term" value="C:nucleus"/>
    <property type="evidence" value="ECO:0007669"/>
    <property type="project" value="UniProtKB-SubCell"/>
</dbReference>
<keyword evidence="6" id="KW-0131">Cell cycle</keyword>
<keyword evidence="4" id="KW-0779">Telomere</keyword>
<keyword evidence="5" id="KW-0539">Nucleus</keyword>
<feature type="region of interest" description="Disordered" evidence="7">
    <location>
        <begin position="1"/>
        <end position="119"/>
    </location>
</feature>
<feature type="region of interest" description="Disordered" evidence="7">
    <location>
        <begin position="1279"/>
        <end position="1405"/>
    </location>
</feature>
<protein>
    <recommendedName>
        <fullName evidence="8">Telomere-associated protein Rif1 N-terminal domain-containing protein</fullName>
    </recommendedName>
</protein>
<dbReference type="STRING" id="1035309.A0A2C5WZP3"/>
<feature type="compositionally biased region" description="Low complexity" evidence="7">
    <location>
        <begin position="1476"/>
        <end position="1493"/>
    </location>
</feature>
<feature type="compositionally biased region" description="Polar residues" evidence="7">
    <location>
        <begin position="1370"/>
        <end position="1383"/>
    </location>
</feature>
<dbReference type="InterPro" id="IPR016024">
    <property type="entry name" value="ARM-type_fold"/>
</dbReference>
<dbReference type="Proteomes" id="UP000222788">
    <property type="component" value="Unassembled WGS sequence"/>
</dbReference>
<evidence type="ECO:0000313" key="9">
    <source>
        <dbReference type="EMBL" id="PHH51190.1"/>
    </source>
</evidence>
<feature type="compositionally biased region" description="Basic and acidic residues" evidence="7">
    <location>
        <begin position="1353"/>
        <end position="1365"/>
    </location>
</feature>
<keyword evidence="3" id="KW-0158">Chromosome</keyword>
<dbReference type="SUPFAM" id="SSF48371">
    <property type="entry name" value="ARM repeat"/>
    <property type="match status" value="1"/>
</dbReference>
<comment type="caution">
    <text evidence="9">The sequence shown here is derived from an EMBL/GenBank/DDBJ whole genome shotgun (WGS) entry which is preliminary data.</text>
</comment>
<dbReference type="GO" id="GO:0140445">
    <property type="term" value="C:chromosome, telomeric repeat region"/>
    <property type="evidence" value="ECO:0007669"/>
    <property type="project" value="TreeGrafter"/>
</dbReference>
<feature type="compositionally biased region" description="Polar residues" evidence="7">
    <location>
        <begin position="1573"/>
        <end position="1596"/>
    </location>
</feature>
<evidence type="ECO:0000259" key="8">
    <source>
        <dbReference type="Pfam" id="PF12231"/>
    </source>
</evidence>
<dbReference type="PANTHER" id="PTHR22928">
    <property type="entry name" value="TELOMERE-ASSOCIATED PROTEIN RIF1"/>
    <property type="match status" value="1"/>
</dbReference>
<feature type="domain" description="Telomere-associated protein Rif1 N-terminal" evidence="8">
    <location>
        <begin position="186"/>
        <end position="571"/>
    </location>
</feature>
<reference evidence="9 10" key="2">
    <citation type="journal article" date="2013" name="IMA Fungus">
        <title>IMA Genome-F 1: Ceratocystis fimbriata: Draft nuclear genome sequence for the plant pathogen, Ceratocystis fimbriata.</title>
        <authorList>
            <person name="Wilken P.M."/>
            <person name="Steenkamp E.T."/>
            <person name="Wingfield M.J."/>
            <person name="de Beer Z.W."/>
            <person name="Wingfield B.D."/>
        </authorList>
    </citation>
    <scope>NUCLEOTIDE SEQUENCE [LARGE SCALE GENOMIC DNA]</scope>
    <source>
        <strain evidence="9 10">CBS 114723</strain>
    </source>
</reference>
<dbReference type="Pfam" id="PF12231">
    <property type="entry name" value="Rif1_N"/>
    <property type="match status" value="1"/>
</dbReference>
<feature type="compositionally biased region" description="Polar residues" evidence="7">
    <location>
        <begin position="1616"/>
        <end position="1635"/>
    </location>
</feature>
<feature type="compositionally biased region" description="Low complexity" evidence="7">
    <location>
        <begin position="61"/>
        <end position="76"/>
    </location>
</feature>
<evidence type="ECO:0000256" key="5">
    <source>
        <dbReference type="ARBA" id="ARBA00023242"/>
    </source>
</evidence>
<feature type="compositionally biased region" description="Low complexity" evidence="7">
    <location>
        <begin position="1686"/>
        <end position="1697"/>
    </location>
</feature>
<accession>A0A2C5WZP3</accession>
<evidence type="ECO:0000256" key="3">
    <source>
        <dbReference type="ARBA" id="ARBA00022454"/>
    </source>
</evidence>
<feature type="compositionally biased region" description="Polar residues" evidence="7">
    <location>
        <begin position="1391"/>
        <end position="1400"/>
    </location>
</feature>
<evidence type="ECO:0000313" key="10">
    <source>
        <dbReference type="Proteomes" id="UP000222788"/>
    </source>
</evidence>
<feature type="compositionally biased region" description="Basic and acidic residues" evidence="7">
    <location>
        <begin position="1499"/>
        <end position="1510"/>
    </location>
</feature>
<organism evidence="9 10">
    <name type="scientific">Ceratocystis fimbriata CBS 114723</name>
    <dbReference type="NCBI Taxonomy" id="1035309"/>
    <lineage>
        <taxon>Eukaryota</taxon>
        <taxon>Fungi</taxon>
        <taxon>Dikarya</taxon>
        <taxon>Ascomycota</taxon>
        <taxon>Pezizomycotina</taxon>
        <taxon>Sordariomycetes</taxon>
        <taxon>Hypocreomycetidae</taxon>
        <taxon>Microascales</taxon>
        <taxon>Ceratocystidaceae</taxon>
        <taxon>Ceratocystis</taxon>
    </lineage>
</organism>
<dbReference type="GO" id="GO:0000723">
    <property type="term" value="P:telomere maintenance"/>
    <property type="evidence" value="ECO:0007669"/>
    <property type="project" value="TreeGrafter"/>
</dbReference>
<gene>
    <name evidence="9" type="ORF">CFIMG_007247RA00001</name>
</gene>
<proteinExistence type="predicted"/>
<feature type="compositionally biased region" description="Polar residues" evidence="7">
    <location>
        <begin position="1535"/>
        <end position="1547"/>
    </location>
</feature>
<feature type="region of interest" description="Disordered" evidence="7">
    <location>
        <begin position="1433"/>
        <end position="1827"/>
    </location>
</feature>
<feature type="compositionally biased region" description="Basic and acidic residues" evidence="7">
    <location>
        <begin position="1806"/>
        <end position="1816"/>
    </location>
</feature>
<sequence>MAAVSLEPSSPGAIRSSLARSPTPPLETKESEDTVNSTVAIDRRTTRNSAKKPVPSMADIPVSSTTLSLSSTSVPPATLHVTSADNGNGAPRNFSPPKIRSPHTPGGDQSTRRIPKSVVFSGKAQYQDAPIYDTDEFRPSPSLLPSRTLKPLKGILKASPLPVHIEHLNSSKVSLAVMLDSAIKQLNGTDKTSRIEAYSTLYRALKASNNLPDRMALNEKMGIILKFLQRDIKTPPSRDPTDHSLVINALLMFLTFLYFPSISATIPADFGIFIIEHCIKSFEDRRLGKEVIRNLMQVVFSQNFPARVMSSERLRRLIIALHNLDQHMGSSKILIFRARIYKRLIKQCRSHMIAHPDWMPDLFTDMLSSVKEVRYAAMDFGYEAALSLGMEKEITVRVLQLLSSQETERSRTYLDFYVEKLSAQFSKKPVAAEDADGGTGEDTKLKDMCMVSKIWTIVMLLVRSRPLDRWEALPKWLNLIPPCFNSSDLACRLEANIAWSRFIYVAHLQEAYFGRMLSQAIVRAYISQLSRRQFGRKSEADFRKAVLGGVCSVYYYAFGANTPTKLLDKYWVFTLPLFNTMTSTEAHPESRECAVSIMCSLLDTSSTRLWDEKLVLGAAAYPDPDMIPCLDPRWIRRNLMKVGKVLIPIIEGEILQLSDFNSSSNKLCCVLSATVCGLAAKEIKVSSETLDYLSFVLATIGHLWQKGVPEATVQGDNRSSAFLCGMKFYIMLAIDGLGLLPFMEPITPEGQTTLSGFRDAFSLCTPQKPWSNRLEILLSTLCVTPPGIEDGTEYAEFLEAVFKPFLGDKEALAVLSLMQSKLTTKSGPMLPDEWLLAVRTFVLTLLYKRPAQAGTDQSSSDVPLGREYKNMTKALELGLKSCPELAWHDWERYFKLLAQHIFEFVGSTGMALALLEPLSKFLLGHLEDTKDAPPLNSLMAAIVVVRNACQPSDRQAVESAHRRLWGVPATKASTLELFSNLYAMLNALLRKSYTQYPDYNQEQFVDSLFRDLDAFLERCLPSLVVQTANTLQTGLVHWVRDEKKQLDGPLHIIAKSLVTHICTILSRNGAAQFPLATFEPLLCAGFQSSHADTVNSFVSMWNRLYENVDDLEYPQNLKDILVNLRTNVSIVLPGLENSGDASLVSFRHTQSFVNGVGISAVSPVMPSNGGVWSSTGTTGSLDTAASVVASATTVAARSLTNKTLDKSDSPARARHDNSQIDFVSIQATDNGHGYDENASQVLTDRQREVRDRQRENAHFVPSTLRIATSDASQLAANRSAIDGDGSVPGTPVRPDVDPVSTPKTSRSYEDYLSSTPTPVRTSKANLIDQDMSDVPSSPLEESSVRRYPLIPDMHNRPDAHLKEDWPEFSSPVNSSPIQPQRLTRSQKRAAESQNSASQDQEITDADSLPVHGLLSSSIPSSLFEMANIKAEAANEDEDDLTPKAFNQPQRNNYSLARKSTSQLPPLTMTTRSASRSQPMPSLSDMSSPASSPLKRISHRVNEKSKKREAMMESQQESVEPESATRSRKRRRRSSIPETPSQISGTSEKTLRHRSILLEATPTPARKHKRRQGTAVSEQSPQGPDASGQQGSRTEATPTHEDDSDPADDVSIPATPASATRTSCAGSTPGPRSSNVGADDDDNDNVTPLTRSNRKRKRKRGANRSSRKRKRLASEEGSGDVSCDKPQSLAQEACQESESSQELDPETQVSLDNIDLKSTPEAETLATPKPDTEQQESRELSSPLSDLPDSDPTPVLGSSILPMSMTPTPVTRKKPEIVHSAATTVSDEEAESQVLSELAASRGGLNRLDHGRVDPVSEKNNATTNDEMDVDSNEELDAAFQAPTSTEAVAAAALKAEEEIGNLGPLMPHPGTPGGLHEVSQPIAADSATEIAEQAQAGNSASSTPGSIMGLLRNGLQSLRQMRLSRQDMYQIEDLFVDFKRELYDAERRRRE</sequence>
<evidence type="ECO:0000256" key="7">
    <source>
        <dbReference type="SAM" id="MobiDB-lite"/>
    </source>
</evidence>
<evidence type="ECO:0000256" key="4">
    <source>
        <dbReference type="ARBA" id="ARBA00022895"/>
    </source>
</evidence>
<evidence type="ECO:0000256" key="2">
    <source>
        <dbReference type="ARBA" id="ARBA00004574"/>
    </source>
</evidence>
<feature type="compositionally biased region" description="Polar residues" evidence="7">
    <location>
        <begin position="1444"/>
        <end position="1475"/>
    </location>
</feature>
<dbReference type="InterPro" id="IPR022031">
    <property type="entry name" value="Rif1_N"/>
</dbReference>
<comment type="subcellular location">
    <subcellularLocation>
        <location evidence="2">Chromosome</location>
        <location evidence="2">Telomere</location>
    </subcellularLocation>
    <subcellularLocation>
        <location evidence="1">Nucleus</location>
    </subcellularLocation>
</comment>
<feature type="compositionally biased region" description="Low complexity" evidence="7">
    <location>
        <begin position="1739"/>
        <end position="1751"/>
    </location>
</feature>
<evidence type="ECO:0000256" key="6">
    <source>
        <dbReference type="ARBA" id="ARBA00023306"/>
    </source>
</evidence>
<name>A0A2C5WZP3_9PEZI</name>
<dbReference type="OrthoDB" id="5399929at2759"/>
<reference evidence="9 10" key="1">
    <citation type="journal article" date="2013" name="Fungal Biol.">
        <title>Analysis of microsatellite markers in the genome of the plant pathogen Ceratocystis fimbriata.</title>
        <authorList>
            <person name="Simpson M.C."/>
            <person name="Wilken P.M."/>
            <person name="Coetzee M.P."/>
            <person name="Wingfield M.J."/>
            <person name="Wingfield B.D."/>
        </authorList>
    </citation>
    <scope>NUCLEOTIDE SEQUENCE [LARGE SCALE GENOMIC DNA]</scope>
    <source>
        <strain evidence="9 10">CBS 114723</strain>
    </source>
</reference>
<dbReference type="PANTHER" id="PTHR22928:SF3">
    <property type="entry name" value="TELOMERE-ASSOCIATED PROTEIN RIF1"/>
    <property type="match status" value="1"/>
</dbReference>